<keyword evidence="2" id="KW-0805">Transcription regulation</keyword>
<evidence type="ECO:0000256" key="6">
    <source>
        <dbReference type="SAM" id="MobiDB-lite"/>
    </source>
</evidence>
<dbReference type="InterPro" id="IPR013087">
    <property type="entry name" value="Znf_C2H2_type"/>
</dbReference>
<dbReference type="GO" id="GO:0005634">
    <property type="term" value="C:nucleus"/>
    <property type="evidence" value="ECO:0007669"/>
    <property type="project" value="UniProtKB-SubCell"/>
</dbReference>
<sequence length="832" mass="92938">MDDYANYNKEPYQMNTNMYQMNNGVVPNSPRDDYDQQRIDTDEPLYENLFSVENGDKEFDNFKANITERTGVKEEGGTMNFNMLEGFRSYDNMDLDESPPFNVNFDAYYDPLMDQQAITNDSNVLFNSDNIQDNGNLQNGIGVLPPKDEFVNTASAPRVPSQQSFMPHTNSFVSMNNFRNNVPVDGFSEGSVDMKDYNSHKNLNLNNHASNMSGKNSISNASLSINNTNSYYNELSPLTTTTSLTPSVSSVHSTQPSFFSAHQYLTRNSLDHPPSQQNRPSIDFYSKARTSFDSQQSSINQRQRTQVGGRYTSFTNSISNYIPFMGDRNQRTSNNSTPSESLSPPRPSAFINVPPQQAQQPRHLIRSIFKSSAVPSNANNNSNEDNIENSNGQDILNGELNNQNTPSINNNGNSKNMDNIDDDSEFLDMDHSQQEPEDDIIESNIATKKARRSKRSLFTRFKTPVKMEPIEGSTDLFKTEEAISNNKNNLNKELDNENMESDMVGSASLHGLSINGTPSLDSTNVINGAALDPSTSNNSNNNNLNAAPGNSMLEPDYGALFEKVGKRKNIVNPATYIRNKPRYKNEQSEVNSLNGSNNTSNSNTEKSSISNYNSGGSYPENIDPRNLNSINSNDSSINNRNIQVEGGDSDSDLSTSLGSSSNTPSSLATASKRILGSKLMSKRKNSQTNMNTAPPPPPPTTTTIISKGVEVEVDLQSLDLPPTTQIFPTNIINSKNRTRGRKENKEADLVDSTKIYLCNYCSRRFKRQEHLKRHFRSLHTFEKPYDCSICHKKFSRSDNLNQHLKIHKQEEELAQQGLNTSDNIKTETHDSL</sequence>
<dbReference type="Pfam" id="PF00096">
    <property type="entry name" value="zf-C2H2"/>
    <property type="match status" value="2"/>
</dbReference>
<evidence type="ECO:0000259" key="7">
    <source>
        <dbReference type="PROSITE" id="PS50157"/>
    </source>
</evidence>
<dbReference type="OrthoDB" id="654211at2759"/>
<feature type="region of interest" description="Disordered" evidence="6">
    <location>
        <begin position="812"/>
        <end position="832"/>
    </location>
</feature>
<keyword evidence="9" id="KW-1185">Reference proteome</keyword>
<evidence type="ECO:0000256" key="2">
    <source>
        <dbReference type="ARBA" id="ARBA00023015"/>
    </source>
</evidence>
<dbReference type="AlphaFoldDB" id="B5RTU0"/>
<keyword evidence="5" id="KW-0479">Metal-binding</keyword>
<feature type="region of interest" description="Disordered" evidence="6">
    <location>
        <begin position="290"/>
        <end position="453"/>
    </location>
</feature>
<dbReference type="GO" id="GO:1990526">
    <property type="term" value="C:Ste12p-Dig1p-Dig2p complex"/>
    <property type="evidence" value="ECO:0007669"/>
    <property type="project" value="TreeGrafter"/>
</dbReference>
<proteinExistence type="predicted"/>
<dbReference type="OMA" id="SFFSAHQ"/>
<feature type="compositionally biased region" description="Low complexity" evidence="6">
    <location>
        <begin position="652"/>
        <end position="671"/>
    </location>
</feature>
<dbReference type="Gene3D" id="3.30.160.60">
    <property type="entry name" value="Classic Zinc Finger"/>
    <property type="match status" value="2"/>
</dbReference>
<feature type="compositionally biased region" description="Low complexity" evidence="6">
    <location>
        <begin position="591"/>
        <end position="618"/>
    </location>
</feature>
<organism evidence="8 9">
    <name type="scientific">Debaryomyces hansenii (strain ATCC 36239 / CBS 767 / BCRC 21394 / JCM 1990 / NBRC 0083 / IGC 2968)</name>
    <name type="common">Yeast</name>
    <name type="synonym">Torulaspora hansenii</name>
    <dbReference type="NCBI Taxonomy" id="284592"/>
    <lineage>
        <taxon>Eukaryota</taxon>
        <taxon>Fungi</taxon>
        <taxon>Dikarya</taxon>
        <taxon>Ascomycota</taxon>
        <taxon>Saccharomycotina</taxon>
        <taxon>Pichiomycetes</taxon>
        <taxon>Debaryomycetaceae</taxon>
        <taxon>Debaryomyces</taxon>
    </lineage>
</organism>
<dbReference type="PROSITE" id="PS00028">
    <property type="entry name" value="ZINC_FINGER_C2H2_1"/>
    <property type="match status" value="2"/>
</dbReference>
<evidence type="ECO:0000256" key="4">
    <source>
        <dbReference type="ARBA" id="ARBA00023242"/>
    </source>
</evidence>
<dbReference type="Proteomes" id="UP000000599">
    <property type="component" value="Chromosome E"/>
</dbReference>
<keyword evidence="3" id="KW-0804">Transcription</keyword>
<feature type="region of interest" description="Disordered" evidence="6">
    <location>
        <begin position="581"/>
        <end position="702"/>
    </location>
</feature>
<dbReference type="STRING" id="284592.B5RTU0"/>
<dbReference type="eggNOG" id="KOG1721">
    <property type="taxonomic scope" value="Eukaryota"/>
</dbReference>
<comment type="subcellular location">
    <subcellularLocation>
        <location evidence="1">Nucleus</location>
    </subcellularLocation>
</comment>
<gene>
    <name evidence="8" type="ordered locus">DEHA2E03828g</name>
</gene>
<dbReference type="FunFam" id="3.30.160.60:FF:002817">
    <property type="entry name" value="Transcriptional regulator MNL1"/>
    <property type="match status" value="1"/>
</dbReference>
<feature type="compositionally biased region" description="Polar residues" evidence="6">
    <location>
        <begin position="399"/>
        <end position="417"/>
    </location>
</feature>
<dbReference type="GO" id="GO:0008270">
    <property type="term" value="F:zinc ion binding"/>
    <property type="evidence" value="ECO:0007669"/>
    <property type="project" value="UniProtKB-KW"/>
</dbReference>
<evidence type="ECO:0000256" key="5">
    <source>
        <dbReference type="PROSITE-ProRule" id="PRU00042"/>
    </source>
</evidence>
<feature type="region of interest" description="Disordered" evidence="6">
    <location>
        <begin position="525"/>
        <end position="550"/>
    </location>
</feature>
<dbReference type="GO" id="GO:1990527">
    <property type="term" value="C:Tec1p-Ste12p-Dig1p complex"/>
    <property type="evidence" value="ECO:0007669"/>
    <property type="project" value="TreeGrafter"/>
</dbReference>
<keyword evidence="4" id="KW-0539">Nucleus</keyword>
<dbReference type="HOGENOM" id="CLU_320537_0_0_1"/>
<feature type="compositionally biased region" description="Polar residues" evidence="6">
    <location>
        <begin position="290"/>
        <end position="320"/>
    </location>
</feature>
<dbReference type="VEuPathDB" id="FungiDB:DEHA2E03828g"/>
<accession>B5RTU0</accession>
<dbReference type="PROSITE" id="PS50157">
    <property type="entry name" value="ZINC_FINGER_C2H2_2"/>
    <property type="match status" value="2"/>
</dbReference>
<feature type="domain" description="C2H2-type" evidence="7">
    <location>
        <begin position="756"/>
        <end position="784"/>
    </location>
</feature>
<protein>
    <submittedName>
        <fullName evidence="8">DEHA2E03828p</fullName>
    </submittedName>
</protein>
<dbReference type="PANTHER" id="PTHR47427">
    <property type="entry name" value="PROTEIN STE12"/>
    <property type="match status" value="1"/>
</dbReference>
<dbReference type="InParanoid" id="B5RTU0"/>
<dbReference type="SUPFAM" id="SSF57667">
    <property type="entry name" value="beta-beta-alpha zinc fingers"/>
    <property type="match status" value="1"/>
</dbReference>
<reference evidence="8 9" key="1">
    <citation type="journal article" date="2004" name="Nature">
        <title>Genome evolution in yeasts.</title>
        <authorList>
            <consortium name="Genolevures"/>
            <person name="Dujon B."/>
            <person name="Sherman D."/>
            <person name="Fischer G."/>
            <person name="Durrens P."/>
            <person name="Casaregola S."/>
            <person name="Lafontaine I."/>
            <person name="de Montigny J."/>
            <person name="Marck C."/>
            <person name="Neuveglise C."/>
            <person name="Talla E."/>
            <person name="Goffard N."/>
            <person name="Frangeul L."/>
            <person name="Aigle M."/>
            <person name="Anthouard V."/>
            <person name="Babour A."/>
            <person name="Barbe V."/>
            <person name="Barnay S."/>
            <person name="Blanchin S."/>
            <person name="Beckerich J.M."/>
            <person name="Beyne E."/>
            <person name="Bleykasten C."/>
            <person name="Boisrame A."/>
            <person name="Boyer J."/>
            <person name="Cattolico L."/>
            <person name="Confanioleri F."/>
            <person name="de Daruvar A."/>
            <person name="Despons L."/>
            <person name="Fabre E."/>
            <person name="Fairhead C."/>
            <person name="Ferry-Dumazet H."/>
            <person name="Groppi A."/>
            <person name="Hantraye F."/>
            <person name="Hennequin C."/>
            <person name="Jauniaux N."/>
            <person name="Joyet P."/>
            <person name="Kachouri R."/>
            <person name="Kerrest A."/>
            <person name="Koszul R."/>
            <person name="Lemaire M."/>
            <person name="Lesur I."/>
            <person name="Ma L."/>
            <person name="Muller H."/>
            <person name="Nicaud J.M."/>
            <person name="Nikolski M."/>
            <person name="Oztas S."/>
            <person name="Ozier-Kalogeropoulos O."/>
            <person name="Pellenz S."/>
            <person name="Potier S."/>
            <person name="Richard G.F."/>
            <person name="Straub M.L."/>
            <person name="Suleau A."/>
            <person name="Swennene D."/>
            <person name="Tekaia F."/>
            <person name="Wesolowski-Louvel M."/>
            <person name="Westhof E."/>
            <person name="Wirth B."/>
            <person name="Zeniou-Meyer M."/>
            <person name="Zivanovic I."/>
            <person name="Bolotin-Fukuhara M."/>
            <person name="Thierry A."/>
            <person name="Bouchier C."/>
            <person name="Caudron B."/>
            <person name="Scarpelli C."/>
            <person name="Gaillardin C."/>
            <person name="Weissenbach J."/>
            <person name="Wincker P."/>
            <person name="Souciet J.L."/>
        </authorList>
    </citation>
    <scope>NUCLEOTIDE SEQUENCE [LARGE SCALE GENOMIC DNA]</scope>
    <source>
        <strain evidence="9">ATCC 36239 / CBS 767 / BCRC 21394 / JCM 1990 / NBRC 0083 / IGC 2968</strain>
    </source>
</reference>
<dbReference type="InterPro" id="IPR036236">
    <property type="entry name" value="Znf_C2H2_sf"/>
</dbReference>
<feature type="compositionally biased region" description="Low complexity" evidence="6">
    <location>
        <begin position="533"/>
        <end position="550"/>
    </location>
</feature>
<evidence type="ECO:0000313" key="8">
    <source>
        <dbReference type="EMBL" id="CAR65752.1"/>
    </source>
</evidence>
<dbReference type="FunCoup" id="B5RTU0">
    <property type="interactions" value="2428"/>
</dbReference>
<keyword evidence="5" id="KW-0862">Zinc</keyword>
<feature type="compositionally biased region" description="Low complexity" evidence="6">
    <location>
        <begin position="626"/>
        <end position="642"/>
    </location>
</feature>
<evidence type="ECO:0000256" key="3">
    <source>
        <dbReference type="ARBA" id="ARBA00023163"/>
    </source>
</evidence>
<evidence type="ECO:0000313" key="9">
    <source>
        <dbReference type="Proteomes" id="UP000000599"/>
    </source>
</evidence>
<keyword evidence="5" id="KW-0863">Zinc-finger</keyword>
<dbReference type="PANTHER" id="PTHR47427:SF1">
    <property type="entry name" value="PROTEIN STE12"/>
    <property type="match status" value="1"/>
</dbReference>
<dbReference type="EMBL" id="CR382137">
    <property type="protein sequence ID" value="CAR65752.1"/>
    <property type="molecule type" value="Genomic_DNA"/>
</dbReference>
<feature type="compositionally biased region" description="Low complexity" evidence="6">
    <location>
        <begin position="371"/>
        <end position="391"/>
    </location>
</feature>
<dbReference type="KEGG" id="dha:DEHA2E03828g"/>
<evidence type="ECO:0000256" key="1">
    <source>
        <dbReference type="ARBA" id="ARBA00004123"/>
    </source>
</evidence>
<dbReference type="InterPro" id="IPR052127">
    <property type="entry name" value="STE12_transcription_factor"/>
</dbReference>
<name>B5RTU0_DEBHA</name>
<feature type="domain" description="C2H2-type" evidence="7">
    <location>
        <begin position="785"/>
        <end position="812"/>
    </location>
</feature>
<feature type="compositionally biased region" description="Polar residues" evidence="6">
    <location>
        <begin position="331"/>
        <end position="342"/>
    </location>
</feature>
<dbReference type="SMART" id="SM00355">
    <property type="entry name" value="ZnF_C2H2"/>
    <property type="match status" value="2"/>
</dbReference>
<dbReference type="GO" id="GO:0003700">
    <property type="term" value="F:DNA-binding transcription factor activity"/>
    <property type="evidence" value="ECO:0007669"/>
    <property type="project" value="TreeGrafter"/>
</dbReference>
<dbReference type="RefSeq" id="XP_002770406.1">
    <property type="nucleotide sequence ID" value="XM_002770360.1"/>
</dbReference>
<dbReference type="GeneID" id="8998649"/>